<feature type="region of interest" description="Disordered" evidence="3">
    <location>
        <begin position="304"/>
        <end position="534"/>
    </location>
</feature>
<dbReference type="Gene3D" id="1.20.1260.60">
    <property type="entry name" value="Vacuolar protein sorting-associated protein Ist1"/>
    <property type="match status" value="1"/>
</dbReference>
<name>A0AAW1PSU8_9CHLO</name>
<dbReference type="InterPro" id="IPR005061">
    <property type="entry name" value="Ist1"/>
</dbReference>
<feature type="compositionally biased region" description="Gly residues" evidence="3">
    <location>
        <begin position="394"/>
        <end position="404"/>
    </location>
</feature>
<feature type="compositionally biased region" description="Low complexity" evidence="3">
    <location>
        <begin position="320"/>
        <end position="331"/>
    </location>
</feature>
<comment type="similarity">
    <text evidence="1">Belongs to the IST1 family.</text>
</comment>
<evidence type="ECO:0000313" key="5">
    <source>
        <dbReference type="Proteomes" id="UP001489004"/>
    </source>
</evidence>
<keyword evidence="2" id="KW-0175">Coiled coil</keyword>
<feature type="compositionally biased region" description="Basic and acidic residues" evidence="3">
    <location>
        <begin position="432"/>
        <end position="442"/>
    </location>
</feature>
<comment type="caution">
    <text evidence="4">The sequence shown here is derived from an EMBL/GenBank/DDBJ whole genome shotgun (WGS) entry which is preliminary data.</text>
</comment>
<dbReference type="Proteomes" id="UP001489004">
    <property type="component" value="Unassembled WGS sequence"/>
</dbReference>
<sequence>MFSRFNSTRCATQCKLCITRVKMMRNKKQTMLKAQRKEVADLLRNNKQGNARIRVEAVIREILLLEAYEILELFLELLSVRVKMVEQAKDVPPDMIEALGSLVYAAQRLQDFPELAIIRGLLGNKFGKEFVNEASSDVMCRKWQVNENLIRCLSIDAPAPEDKLAQLSEIAQEYNVEWDSHRAALEMLPSEQSMAETTPSYQETLLDITGPNGMPQARPPVPQGNWGPPIQPPQPRPPPPAHAQAPAQPPAGARPPSEQRSPFDSVIVRGPGAASGGYAPPTVPAARKTGDTFSDALHSVGRWKHNQEHPDAPARHRRTTSGNSINSSSSDTGDKDPEVTSPVSPGPSLPPFPEESANGTEYPDATSAAMAARQYSQHAQAAAESAARHAAGRSAGGGSGGGGQLSKASAWDAPTAGGTAQRGAASPTYIERSAEDIQRDYDAALGPPSKKGAFQEAEAEPPSAPPATEASSSGSSGRNGGLPPSGPSVTSASPLAPPAPSTGLPHAGSTNSLGLPDPPSSGQAARPPVQVNELDELAKRFEALKRR</sequence>
<feature type="coiled-coil region" evidence="2">
    <location>
        <begin position="25"/>
        <end position="52"/>
    </location>
</feature>
<dbReference type="PANTHER" id="PTHR12161:SF5">
    <property type="entry name" value="IST1 HOMOLOG"/>
    <property type="match status" value="1"/>
</dbReference>
<evidence type="ECO:0000256" key="2">
    <source>
        <dbReference type="SAM" id="Coils"/>
    </source>
</evidence>
<dbReference type="PANTHER" id="PTHR12161">
    <property type="entry name" value="IST1 FAMILY MEMBER"/>
    <property type="match status" value="1"/>
</dbReference>
<feature type="compositionally biased region" description="Pro residues" evidence="3">
    <location>
        <begin position="229"/>
        <end position="253"/>
    </location>
</feature>
<dbReference type="FunFam" id="1.20.1260.60:FF:000002">
    <property type="entry name" value="Vacuolar protein sorting-associated protein IST1"/>
    <property type="match status" value="1"/>
</dbReference>
<dbReference type="InterPro" id="IPR042277">
    <property type="entry name" value="IST1-like"/>
</dbReference>
<dbReference type="GO" id="GO:0015031">
    <property type="term" value="P:protein transport"/>
    <property type="evidence" value="ECO:0007669"/>
    <property type="project" value="InterPro"/>
</dbReference>
<organism evidence="4 5">
    <name type="scientific">[Myrmecia] bisecta</name>
    <dbReference type="NCBI Taxonomy" id="41462"/>
    <lineage>
        <taxon>Eukaryota</taxon>
        <taxon>Viridiplantae</taxon>
        <taxon>Chlorophyta</taxon>
        <taxon>core chlorophytes</taxon>
        <taxon>Trebouxiophyceae</taxon>
        <taxon>Trebouxiales</taxon>
        <taxon>Trebouxiaceae</taxon>
        <taxon>Myrmecia</taxon>
    </lineage>
</organism>
<gene>
    <name evidence="4" type="ORF">WJX72_005542</name>
</gene>
<evidence type="ECO:0008006" key="6">
    <source>
        <dbReference type="Google" id="ProtNLM"/>
    </source>
</evidence>
<protein>
    <recommendedName>
        <fullName evidence="6">IST1 homolog</fullName>
    </recommendedName>
</protein>
<proteinExistence type="inferred from homology"/>
<keyword evidence="5" id="KW-1185">Reference proteome</keyword>
<feature type="compositionally biased region" description="Low complexity" evidence="3">
    <location>
        <begin position="270"/>
        <end position="280"/>
    </location>
</feature>
<accession>A0AAW1PSU8</accession>
<feature type="compositionally biased region" description="Low complexity" evidence="3">
    <location>
        <begin position="466"/>
        <end position="476"/>
    </location>
</feature>
<evidence type="ECO:0000313" key="4">
    <source>
        <dbReference type="EMBL" id="KAK9811537.1"/>
    </source>
</evidence>
<reference evidence="4 5" key="1">
    <citation type="journal article" date="2024" name="Nat. Commun.">
        <title>Phylogenomics reveals the evolutionary origins of lichenization in chlorophyte algae.</title>
        <authorList>
            <person name="Puginier C."/>
            <person name="Libourel C."/>
            <person name="Otte J."/>
            <person name="Skaloud P."/>
            <person name="Haon M."/>
            <person name="Grisel S."/>
            <person name="Petersen M."/>
            <person name="Berrin J.G."/>
            <person name="Delaux P.M."/>
            <person name="Dal Grande F."/>
            <person name="Keller J."/>
        </authorList>
    </citation>
    <scope>NUCLEOTIDE SEQUENCE [LARGE SCALE GENOMIC DNA]</scope>
    <source>
        <strain evidence="4 5">SAG 2043</strain>
    </source>
</reference>
<feature type="compositionally biased region" description="Basic and acidic residues" evidence="3">
    <location>
        <begin position="305"/>
        <end position="314"/>
    </location>
</feature>
<dbReference type="EMBL" id="JALJOR010000009">
    <property type="protein sequence ID" value="KAK9811537.1"/>
    <property type="molecule type" value="Genomic_DNA"/>
</dbReference>
<dbReference type="AlphaFoldDB" id="A0AAW1PSU8"/>
<dbReference type="Pfam" id="PF03398">
    <property type="entry name" value="Ist1"/>
    <property type="match status" value="1"/>
</dbReference>
<evidence type="ECO:0000256" key="3">
    <source>
        <dbReference type="SAM" id="MobiDB-lite"/>
    </source>
</evidence>
<feature type="compositionally biased region" description="Low complexity" evidence="3">
    <location>
        <begin position="376"/>
        <end position="393"/>
    </location>
</feature>
<feature type="region of interest" description="Disordered" evidence="3">
    <location>
        <begin position="205"/>
        <end position="289"/>
    </location>
</feature>
<evidence type="ECO:0000256" key="1">
    <source>
        <dbReference type="ARBA" id="ARBA00005536"/>
    </source>
</evidence>
<feature type="compositionally biased region" description="Pro residues" evidence="3">
    <location>
        <begin position="344"/>
        <end position="353"/>
    </location>
</feature>